<dbReference type="EMBL" id="BKCJ010008829">
    <property type="protein sequence ID" value="GEU84147.1"/>
    <property type="molecule type" value="Genomic_DNA"/>
</dbReference>
<organism evidence="1">
    <name type="scientific">Tanacetum cinerariifolium</name>
    <name type="common">Dalmatian daisy</name>
    <name type="synonym">Chrysanthemum cinerariifolium</name>
    <dbReference type="NCBI Taxonomy" id="118510"/>
    <lineage>
        <taxon>Eukaryota</taxon>
        <taxon>Viridiplantae</taxon>
        <taxon>Streptophyta</taxon>
        <taxon>Embryophyta</taxon>
        <taxon>Tracheophyta</taxon>
        <taxon>Spermatophyta</taxon>
        <taxon>Magnoliopsida</taxon>
        <taxon>eudicotyledons</taxon>
        <taxon>Gunneridae</taxon>
        <taxon>Pentapetalae</taxon>
        <taxon>asterids</taxon>
        <taxon>campanulids</taxon>
        <taxon>Asterales</taxon>
        <taxon>Asteraceae</taxon>
        <taxon>Asteroideae</taxon>
        <taxon>Anthemideae</taxon>
        <taxon>Anthemidinae</taxon>
        <taxon>Tanacetum</taxon>
    </lineage>
</organism>
<reference evidence="1" key="1">
    <citation type="journal article" date="2019" name="Sci. Rep.">
        <title>Draft genome of Tanacetum cinerariifolium, the natural source of mosquito coil.</title>
        <authorList>
            <person name="Yamashiro T."/>
            <person name="Shiraishi A."/>
            <person name="Satake H."/>
            <person name="Nakayama K."/>
        </authorList>
    </citation>
    <scope>NUCLEOTIDE SEQUENCE</scope>
</reference>
<name>A0A6L2NF90_TANCI</name>
<evidence type="ECO:0000313" key="1">
    <source>
        <dbReference type="EMBL" id="GEU84147.1"/>
    </source>
</evidence>
<gene>
    <name evidence="1" type="ORF">Tci_056125</name>
</gene>
<comment type="caution">
    <text evidence="1">The sequence shown here is derived from an EMBL/GenBank/DDBJ whole genome shotgun (WGS) entry which is preliminary data.</text>
</comment>
<proteinExistence type="predicted"/>
<accession>A0A6L2NF90</accession>
<protein>
    <submittedName>
        <fullName evidence="1">Uncharacterized protein</fullName>
    </submittedName>
</protein>
<dbReference type="AlphaFoldDB" id="A0A6L2NF90"/>
<sequence length="156" mass="17367">MLGYRPLSMKEFDQAGDNLVSASYPFLAEVIVDPYAPLEALLSKKPKSLRAKPALSQSKSKPSSSKTLFYPALMILPQPSFHALDDVSVRDLNLSICLRMINRSEGLVYGKPLAKDQKDTFGKLFPIIRDNDLRSSGSAYDMLSDEFLHMLSCDGY</sequence>